<keyword evidence="1" id="KW-0479">Metal-binding</keyword>
<keyword evidence="2 4" id="KW-0863">Zinc-finger</keyword>
<dbReference type="EMBL" id="BTRK01000006">
    <property type="protein sequence ID" value="GMR57964.1"/>
    <property type="molecule type" value="Genomic_DNA"/>
</dbReference>
<gene>
    <name evidence="7" type="ORF">PMAYCL1PPCAC_28159</name>
</gene>
<sequence>MSDQLDSSVEIIEPDGSSSSSSAAASNSSTKVVAGCNADPPAEVMSLRGNALYARLAVLMGSAVSTEDAIAEMREMSKQIVARKRAAGVAELWDAGEEVGETGGGPPGSNNRPPPKRIGPPAAVIAGASNRLHASPLVDKRGRPAAVHATASSSGSEESQDSTAVDRAKASASEIPKTANKLCIMCHDAGSALLPMLTCSVCTLPTHAMCAKPPVEKEELSSARFVFTCSSCSRRPRSESPKPSLHPQRTTIQMIAPHDMKRKKTNEDLPKLAKFDEARRKRLEGADAKRKKTVEEVL</sequence>
<organism evidence="7 8">
    <name type="scientific">Pristionchus mayeri</name>
    <dbReference type="NCBI Taxonomy" id="1317129"/>
    <lineage>
        <taxon>Eukaryota</taxon>
        <taxon>Metazoa</taxon>
        <taxon>Ecdysozoa</taxon>
        <taxon>Nematoda</taxon>
        <taxon>Chromadorea</taxon>
        <taxon>Rhabditida</taxon>
        <taxon>Rhabditina</taxon>
        <taxon>Diplogasteromorpha</taxon>
        <taxon>Diplogasteroidea</taxon>
        <taxon>Neodiplogasteridae</taxon>
        <taxon>Pristionchus</taxon>
    </lineage>
</organism>
<feature type="region of interest" description="Disordered" evidence="5">
    <location>
        <begin position="97"/>
        <end position="122"/>
    </location>
</feature>
<evidence type="ECO:0000256" key="3">
    <source>
        <dbReference type="ARBA" id="ARBA00022833"/>
    </source>
</evidence>
<keyword evidence="3" id="KW-0862">Zinc</keyword>
<evidence type="ECO:0000259" key="6">
    <source>
        <dbReference type="PROSITE" id="PS50016"/>
    </source>
</evidence>
<evidence type="ECO:0000313" key="8">
    <source>
        <dbReference type="Proteomes" id="UP001328107"/>
    </source>
</evidence>
<comment type="caution">
    <text evidence="7">The sequence shown here is derived from an EMBL/GenBank/DDBJ whole genome shotgun (WGS) entry which is preliminary data.</text>
</comment>
<dbReference type="SMART" id="SM00249">
    <property type="entry name" value="PHD"/>
    <property type="match status" value="1"/>
</dbReference>
<protein>
    <recommendedName>
        <fullName evidence="6">PHD-type domain-containing protein</fullName>
    </recommendedName>
</protein>
<name>A0AAN5D7Q6_9BILA</name>
<dbReference type="CDD" id="cd15489">
    <property type="entry name" value="PHD_SF"/>
    <property type="match status" value="1"/>
</dbReference>
<dbReference type="PROSITE" id="PS50016">
    <property type="entry name" value="ZF_PHD_2"/>
    <property type="match status" value="1"/>
</dbReference>
<dbReference type="Gene3D" id="3.30.40.10">
    <property type="entry name" value="Zinc/RING finger domain, C3HC4 (zinc finger)"/>
    <property type="match status" value="1"/>
</dbReference>
<dbReference type="InterPro" id="IPR001965">
    <property type="entry name" value="Znf_PHD"/>
</dbReference>
<dbReference type="Proteomes" id="UP001328107">
    <property type="component" value="Unassembled WGS sequence"/>
</dbReference>
<evidence type="ECO:0000256" key="4">
    <source>
        <dbReference type="PROSITE-ProRule" id="PRU00146"/>
    </source>
</evidence>
<evidence type="ECO:0000256" key="5">
    <source>
        <dbReference type="SAM" id="MobiDB-lite"/>
    </source>
</evidence>
<feature type="region of interest" description="Disordered" evidence="5">
    <location>
        <begin position="234"/>
        <end position="273"/>
    </location>
</feature>
<reference evidence="8" key="1">
    <citation type="submission" date="2022-10" db="EMBL/GenBank/DDBJ databases">
        <title>Genome assembly of Pristionchus species.</title>
        <authorList>
            <person name="Yoshida K."/>
            <person name="Sommer R.J."/>
        </authorList>
    </citation>
    <scope>NUCLEOTIDE SEQUENCE [LARGE SCALE GENOMIC DNA]</scope>
    <source>
        <strain evidence="8">RS5460</strain>
    </source>
</reference>
<proteinExistence type="predicted"/>
<evidence type="ECO:0000256" key="1">
    <source>
        <dbReference type="ARBA" id="ARBA00022723"/>
    </source>
</evidence>
<dbReference type="SUPFAM" id="SSF57903">
    <property type="entry name" value="FYVE/PHD zinc finger"/>
    <property type="match status" value="1"/>
</dbReference>
<dbReference type="AlphaFoldDB" id="A0AAN5D7Q6"/>
<accession>A0AAN5D7Q6</accession>
<feature type="domain" description="PHD-type" evidence="6">
    <location>
        <begin position="180"/>
        <end position="235"/>
    </location>
</feature>
<keyword evidence="8" id="KW-1185">Reference proteome</keyword>
<evidence type="ECO:0000256" key="2">
    <source>
        <dbReference type="ARBA" id="ARBA00022771"/>
    </source>
</evidence>
<evidence type="ECO:0000313" key="7">
    <source>
        <dbReference type="EMBL" id="GMR57964.1"/>
    </source>
</evidence>
<feature type="compositionally biased region" description="Low complexity" evidence="5">
    <location>
        <begin position="17"/>
        <end position="29"/>
    </location>
</feature>
<dbReference type="InterPro" id="IPR013083">
    <property type="entry name" value="Znf_RING/FYVE/PHD"/>
</dbReference>
<dbReference type="GO" id="GO:0008270">
    <property type="term" value="F:zinc ion binding"/>
    <property type="evidence" value="ECO:0007669"/>
    <property type="project" value="UniProtKB-KW"/>
</dbReference>
<dbReference type="InterPro" id="IPR011011">
    <property type="entry name" value="Znf_FYVE_PHD"/>
</dbReference>
<feature type="region of interest" description="Disordered" evidence="5">
    <location>
        <begin position="136"/>
        <end position="170"/>
    </location>
</feature>
<dbReference type="InterPro" id="IPR019787">
    <property type="entry name" value="Znf_PHD-finger"/>
</dbReference>
<feature type="region of interest" description="Disordered" evidence="5">
    <location>
        <begin position="1"/>
        <end position="33"/>
    </location>
</feature>